<keyword evidence="1" id="KW-1133">Transmembrane helix</keyword>
<keyword evidence="1" id="KW-0812">Transmembrane</keyword>
<dbReference type="CTD" id="4509"/>
<sequence length="52" mass="6287">MPQMSPMLWLNLYLMFTITLMIFITMLFYIKTPALAPEVSKPHLKNKLDWKW</sequence>
<dbReference type="GeneID" id="37505274"/>
<keyword evidence="2" id="KW-0496">Mitochondrion</keyword>
<dbReference type="AlphaFoldDB" id="A0A344KVI9"/>
<reference evidence="2" key="1">
    <citation type="submission" date="2018-01" db="EMBL/GenBank/DDBJ databases">
        <title>The complete mitochondrial genome of Alpheus japonicus.</title>
        <authorList>
            <person name="Yuan Y."/>
            <person name="Qin Y."/>
            <person name="Liu S."/>
            <person name="Ji X."/>
        </authorList>
    </citation>
    <scope>NUCLEOTIDE SEQUENCE</scope>
</reference>
<evidence type="ECO:0000256" key="1">
    <source>
        <dbReference type="SAM" id="Phobius"/>
    </source>
</evidence>
<accession>A0A344KVI9</accession>
<gene>
    <name evidence="2" type="primary">ATP8</name>
</gene>
<protein>
    <submittedName>
        <fullName evidence="2">ATP synthase F0 subunit 8</fullName>
    </submittedName>
</protein>
<proteinExistence type="predicted"/>
<evidence type="ECO:0000313" key="2">
    <source>
        <dbReference type="EMBL" id="AXB37188.1"/>
    </source>
</evidence>
<dbReference type="EMBL" id="MG787409">
    <property type="protein sequence ID" value="AXB37188.1"/>
    <property type="molecule type" value="Genomic_DNA"/>
</dbReference>
<geneLocation type="mitochondrion" evidence="2"/>
<organism evidence="2">
    <name type="scientific">Alpheus japonicus</name>
    <dbReference type="NCBI Taxonomy" id="515578"/>
    <lineage>
        <taxon>Eukaryota</taxon>
        <taxon>Metazoa</taxon>
        <taxon>Ecdysozoa</taxon>
        <taxon>Arthropoda</taxon>
        <taxon>Crustacea</taxon>
        <taxon>Multicrustacea</taxon>
        <taxon>Malacostraca</taxon>
        <taxon>Eumalacostraca</taxon>
        <taxon>Eucarida</taxon>
        <taxon>Decapoda</taxon>
        <taxon>Pleocyemata</taxon>
        <taxon>Caridea</taxon>
        <taxon>Alpheoidea</taxon>
        <taxon>Alpheidae</taxon>
        <taxon>Alpheus</taxon>
    </lineage>
</organism>
<name>A0A344KVI9_9EUCA</name>
<dbReference type="RefSeq" id="YP_009500794.1">
    <property type="nucleotide sequence ID" value="NC_038116.1"/>
</dbReference>
<feature type="transmembrane region" description="Helical" evidence="1">
    <location>
        <begin position="12"/>
        <end position="30"/>
    </location>
</feature>
<keyword evidence="1" id="KW-0472">Membrane</keyword>